<dbReference type="SUPFAM" id="SSF53474">
    <property type="entry name" value="alpha/beta-Hydrolases"/>
    <property type="match status" value="1"/>
</dbReference>
<dbReference type="Gene3D" id="3.40.50.1820">
    <property type="entry name" value="alpha/beta hydrolase"/>
    <property type="match status" value="1"/>
</dbReference>
<sequence>MALTNSTWTFTPIVEAFPQTVLPNVAYWNVTNGADLAYQVSLSWPLDWPASREVENKTALTMYILDGNALGMTATEAWRRRDAVETGQPDYIVVSIGYPVADSAYGAQRSIDFQPVTPGEDPPPVPGVREGADDFIAFIEGTLRPFVREQAFPAGIEFGREALYGHSFGGLFVVYALLRRPDLVDTFLAASPALYWNGHYILNHTRWLDEAPAAPGDDPAFRLAYGSLEQDAVRRRTETQEEFEARVALLQSFGLLHMGDECAELMGKIGSSERLRDAELKVYEGSDHASVGAVALTDGLDYFIDW</sequence>
<keyword evidence="2" id="KW-0378">Hydrolase</keyword>
<dbReference type="PANTHER" id="PTHR40841:SF2">
    <property type="entry name" value="SIDEROPHORE-DEGRADING ESTERASE (EUROFUNG)"/>
    <property type="match status" value="1"/>
</dbReference>
<reference evidence="3 4" key="1">
    <citation type="submission" date="2024-03" db="EMBL/GenBank/DDBJ databases">
        <title>A high-quality draft genome sequence of Diaporthe vaccinii, a causative agent of upright dieback and viscid rot disease in cranberry plants.</title>
        <authorList>
            <person name="Sarrasin M."/>
            <person name="Lang B.F."/>
            <person name="Burger G."/>
        </authorList>
    </citation>
    <scope>NUCLEOTIDE SEQUENCE [LARGE SCALE GENOMIC DNA]</scope>
    <source>
        <strain evidence="3 4">IS7</strain>
    </source>
</reference>
<organism evidence="3 4">
    <name type="scientific">Diaporthe vaccinii</name>
    <dbReference type="NCBI Taxonomy" id="105482"/>
    <lineage>
        <taxon>Eukaryota</taxon>
        <taxon>Fungi</taxon>
        <taxon>Dikarya</taxon>
        <taxon>Ascomycota</taxon>
        <taxon>Pezizomycotina</taxon>
        <taxon>Sordariomycetes</taxon>
        <taxon>Sordariomycetidae</taxon>
        <taxon>Diaporthales</taxon>
        <taxon>Diaporthaceae</taxon>
        <taxon>Diaporthe</taxon>
        <taxon>Diaporthe eres species complex</taxon>
    </lineage>
</organism>
<accession>A0ABR4E224</accession>
<evidence type="ECO:0000313" key="4">
    <source>
        <dbReference type="Proteomes" id="UP001600888"/>
    </source>
</evidence>
<dbReference type="Proteomes" id="UP001600888">
    <property type="component" value="Unassembled WGS sequence"/>
</dbReference>
<protein>
    <submittedName>
        <fullName evidence="3">Uncharacterized protein</fullName>
    </submittedName>
</protein>
<name>A0ABR4E224_9PEZI</name>
<comment type="similarity">
    <text evidence="1">Belongs to the esterase D family.</text>
</comment>
<keyword evidence="4" id="KW-1185">Reference proteome</keyword>
<evidence type="ECO:0000313" key="3">
    <source>
        <dbReference type="EMBL" id="KAL2276478.1"/>
    </source>
</evidence>
<evidence type="ECO:0000256" key="2">
    <source>
        <dbReference type="ARBA" id="ARBA00022801"/>
    </source>
</evidence>
<dbReference type="InterPro" id="IPR029058">
    <property type="entry name" value="AB_hydrolase_fold"/>
</dbReference>
<comment type="caution">
    <text evidence="3">The sequence shown here is derived from an EMBL/GenBank/DDBJ whole genome shotgun (WGS) entry which is preliminary data.</text>
</comment>
<dbReference type="InterPro" id="IPR052558">
    <property type="entry name" value="Siderophore_Hydrolase_D"/>
</dbReference>
<proteinExistence type="inferred from homology"/>
<dbReference type="PANTHER" id="PTHR40841">
    <property type="entry name" value="SIDEROPHORE TRIACETYLFUSARININE C ESTERASE"/>
    <property type="match status" value="1"/>
</dbReference>
<gene>
    <name evidence="3" type="ORF">FJTKL_00910</name>
</gene>
<dbReference type="InterPro" id="IPR000801">
    <property type="entry name" value="Esterase-like"/>
</dbReference>
<evidence type="ECO:0000256" key="1">
    <source>
        <dbReference type="ARBA" id="ARBA00005622"/>
    </source>
</evidence>
<dbReference type="Pfam" id="PF00756">
    <property type="entry name" value="Esterase"/>
    <property type="match status" value="1"/>
</dbReference>
<dbReference type="EMBL" id="JBAWTH010000113">
    <property type="protein sequence ID" value="KAL2276478.1"/>
    <property type="molecule type" value="Genomic_DNA"/>
</dbReference>